<reference evidence="1 2" key="1">
    <citation type="submission" date="2016-10" db="EMBL/GenBank/DDBJ databases">
        <authorList>
            <person name="de Groot N.N."/>
        </authorList>
    </citation>
    <scope>NUCLEOTIDE SEQUENCE [LARGE SCALE GENOMIC DNA]</scope>
    <source>
        <strain evidence="1 2">DSM 22789</strain>
    </source>
</reference>
<evidence type="ECO:0000313" key="2">
    <source>
        <dbReference type="Proteomes" id="UP000198785"/>
    </source>
</evidence>
<keyword evidence="2" id="KW-1185">Reference proteome</keyword>
<dbReference type="Proteomes" id="UP000198785">
    <property type="component" value="Unassembled WGS sequence"/>
</dbReference>
<sequence>MVNARKVIFNGVCVEVKWRLFLVNYLCHSSRGGLFFLTAKRNKNSSLKSFDQMDSAKNIFLQGQNF</sequence>
<dbReference type="EMBL" id="FOZZ01000011">
    <property type="protein sequence ID" value="SFT08084.1"/>
    <property type="molecule type" value="Genomic_DNA"/>
</dbReference>
<proteinExistence type="predicted"/>
<accession>A0A1I6V356</accession>
<protein>
    <submittedName>
        <fullName evidence="1">Uncharacterized protein</fullName>
    </submittedName>
</protein>
<dbReference type="AlphaFoldDB" id="A0A1I6V356"/>
<gene>
    <name evidence="1" type="ORF">SAMN05660206_11136</name>
</gene>
<organism evidence="1 2">
    <name type="scientific">Sphingobacterium wenxiniae</name>
    <dbReference type="NCBI Taxonomy" id="683125"/>
    <lineage>
        <taxon>Bacteria</taxon>
        <taxon>Pseudomonadati</taxon>
        <taxon>Bacteroidota</taxon>
        <taxon>Sphingobacteriia</taxon>
        <taxon>Sphingobacteriales</taxon>
        <taxon>Sphingobacteriaceae</taxon>
        <taxon>Sphingobacterium</taxon>
    </lineage>
</organism>
<name>A0A1I6V356_9SPHI</name>
<evidence type="ECO:0000313" key="1">
    <source>
        <dbReference type="EMBL" id="SFT08084.1"/>
    </source>
</evidence>
<dbReference type="STRING" id="683125.SAMN05660206_11136"/>